<dbReference type="Gene3D" id="2.160.20.10">
    <property type="entry name" value="Single-stranded right-handed beta-helix, Pectin lyase-like"/>
    <property type="match status" value="1"/>
</dbReference>
<protein>
    <recommendedName>
        <fullName evidence="9">Right handed beta helix domain-containing protein</fullName>
    </recommendedName>
</protein>
<proteinExistence type="inferred from homology"/>
<organism evidence="10 11">
    <name type="scientific">Kribbella koreensis</name>
    <dbReference type="NCBI Taxonomy" id="57909"/>
    <lineage>
        <taxon>Bacteria</taxon>
        <taxon>Bacillati</taxon>
        <taxon>Actinomycetota</taxon>
        <taxon>Actinomycetes</taxon>
        <taxon>Propionibacteriales</taxon>
        <taxon>Kribbellaceae</taxon>
        <taxon>Kribbella</taxon>
    </lineage>
</organism>
<keyword evidence="5" id="KW-0732">Signal</keyword>
<dbReference type="NCBIfam" id="TIGR03804">
    <property type="entry name" value="para_beta_helix"/>
    <property type="match status" value="1"/>
</dbReference>
<keyword evidence="6" id="KW-0106">Calcium</keyword>
<evidence type="ECO:0000256" key="7">
    <source>
        <dbReference type="ARBA" id="ARBA00023239"/>
    </source>
</evidence>
<evidence type="ECO:0000256" key="3">
    <source>
        <dbReference type="ARBA" id="ARBA00022525"/>
    </source>
</evidence>
<keyword evidence="11" id="KW-1185">Reference proteome</keyword>
<comment type="similarity">
    <text evidence="8">Belongs to the polysaccharide lyase 9 family.</text>
</comment>
<comment type="caution">
    <text evidence="10">The sequence shown here is derived from an EMBL/GenBank/DDBJ whole genome shotgun (WGS) entry which is preliminary data.</text>
</comment>
<comment type="subcellular location">
    <subcellularLocation>
        <location evidence="2">Secreted</location>
    </subcellularLocation>
</comment>
<evidence type="ECO:0000313" key="10">
    <source>
        <dbReference type="EMBL" id="GAA0946886.1"/>
    </source>
</evidence>
<evidence type="ECO:0000256" key="5">
    <source>
        <dbReference type="ARBA" id="ARBA00022729"/>
    </source>
</evidence>
<evidence type="ECO:0000256" key="1">
    <source>
        <dbReference type="ARBA" id="ARBA00001913"/>
    </source>
</evidence>
<dbReference type="InterPro" id="IPR052052">
    <property type="entry name" value="Polysaccharide_Lyase_9"/>
</dbReference>
<keyword evidence="3" id="KW-0964">Secreted</keyword>
<feature type="domain" description="Right handed beta helix" evidence="9">
    <location>
        <begin position="116"/>
        <end position="234"/>
    </location>
</feature>
<evidence type="ECO:0000259" key="9">
    <source>
        <dbReference type="Pfam" id="PF13229"/>
    </source>
</evidence>
<evidence type="ECO:0000256" key="8">
    <source>
        <dbReference type="ARBA" id="ARBA00038263"/>
    </source>
</evidence>
<dbReference type="SMART" id="SM00710">
    <property type="entry name" value="PbH1"/>
    <property type="match status" value="7"/>
</dbReference>
<dbReference type="InterPro" id="IPR039448">
    <property type="entry name" value="Beta_helix"/>
</dbReference>
<sequence length="457" mass="47088">MRDATNPAASYREGMRLIRSLGLCATALLPAGLLAFPSLAEAATTSLYVDRTAACSDSGIGTATTPYCTIGKAVTKLAAGYTLYIGNGTYAETIKPPVSGTAAAPITITEWPGRNPTITGATYYGASLTGRSYVTVSALSFAGTVADGIYVSGGDHLTIAGNTITGAGRPIKSKTAPGISIRGATSSTVSDNYVHHNNGTGIVLTAGATGITVTGNTASFNADGFQRNANGINVVSPGNSVLRNVTHDNEDSGIQFYTGGNDNLAALNVTYNNGDHGIDNLNVTGGRMIGNTVYRNCTTGINVEGTSGNYQVVNNIAVDNAVYPAYNGISCARRAGNIGIWDSAPASTTVDHNLVWLTKAGKMYAFKSTYTSLAAMQAATQQESHGVQADPGFVSPGGWDLSLRAGSAAIDRGDSGVSGAQSTDLLGAGRYDDPATANTFAEGPRRYDDLGAYEFHH</sequence>
<keyword evidence="4" id="KW-0479">Metal-binding</keyword>
<name>A0ABN1QT60_9ACTN</name>
<evidence type="ECO:0000256" key="2">
    <source>
        <dbReference type="ARBA" id="ARBA00004613"/>
    </source>
</evidence>
<dbReference type="InterPro" id="IPR006626">
    <property type="entry name" value="PbH1"/>
</dbReference>
<evidence type="ECO:0000256" key="4">
    <source>
        <dbReference type="ARBA" id="ARBA00022723"/>
    </source>
</evidence>
<evidence type="ECO:0000313" key="11">
    <source>
        <dbReference type="Proteomes" id="UP001500542"/>
    </source>
</evidence>
<dbReference type="InterPro" id="IPR022441">
    <property type="entry name" value="Para_beta_helix_rpt-2"/>
</dbReference>
<dbReference type="EMBL" id="BAAAHK010000009">
    <property type="protein sequence ID" value="GAA0946886.1"/>
    <property type="molecule type" value="Genomic_DNA"/>
</dbReference>
<gene>
    <name evidence="10" type="ORF">GCM10009554_43200</name>
</gene>
<evidence type="ECO:0000256" key="6">
    <source>
        <dbReference type="ARBA" id="ARBA00022837"/>
    </source>
</evidence>
<dbReference type="SUPFAM" id="SSF51126">
    <property type="entry name" value="Pectin lyase-like"/>
    <property type="match status" value="1"/>
</dbReference>
<dbReference type="PANTHER" id="PTHR40088">
    <property type="entry name" value="PECTATE LYASE (EUROFUNG)"/>
    <property type="match status" value="1"/>
</dbReference>
<dbReference type="InterPro" id="IPR012334">
    <property type="entry name" value="Pectin_lyas_fold"/>
</dbReference>
<reference evidence="10 11" key="1">
    <citation type="journal article" date="2019" name="Int. J. Syst. Evol. Microbiol.">
        <title>The Global Catalogue of Microorganisms (GCM) 10K type strain sequencing project: providing services to taxonomists for standard genome sequencing and annotation.</title>
        <authorList>
            <consortium name="The Broad Institute Genomics Platform"/>
            <consortium name="The Broad Institute Genome Sequencing Center for Infectious Disease"/>
            <person name="Wu L."/>
            <person name="Ma J."/>
        </authorList>
    </citation>
    <scope>NUCLEOTIDE SEQUENCE [LARGE SCALE GENOMIC DNA]</scope>
    <source>
        <strain evidence="10 11">JCM 10977</strain>
    </source>
</reference>
<accession>A0ABN1QT60</accession>
<keyword evidence="7" id="KW-0456">Lyase</keyword>
<dbReference type="Proteomes" id="UP001500542">
    <property type="component" value="Unassembled WGS sequence"/>
</dbReference>
<dbReference type="Pfam" id="PF13229">
    <property type="entry name" value="Beta_helix"/>
    <property type="match status" value="1"/>
</dbReference>
<dbReference type="InterPro" id="IPR011050">
    <property type="entry name" value="Pectin_lyase_fold/virulence"/>
</dbReference>
<comment type="cofactor">
    <cofactor evidence="1">
        <name>Ca(2+)</name>
        <dbReference type="ChEBI" id="CHEBI:29108"/>
    </cofactor>
</comment>
<dbReference type="PANTHER" id="PTHR40088:SF1">
    <property type="entry name" value="PECTATE LYASE PEL9"/>
    <property type="match status" value="1"/>
</dbReference>